<evidence type="ECO:0000256" key="15">
    <source>
        <dbReference type="ARBA" id="ARBA00022991"/>
    </source>
</evidence>
<dbReference type="CDD" id="cd09291">
    <property type="entry name" value="Photo-RC_M"/>
    <property type="match status" value="1"/>
</dbReference>
<evidence type="ECO:0000256" key="5">
    <source>
        <dbReference type="ARBA" id="ARBA00022448"/>
    </source>
</evidence>
<keyword evidence="12 20" id="KW-0076">Bacteriochlorophyll</keyword>
<evidence type="ECO:0000256" key="17">
    <source>
        <dbReference type="ARBA" id="ARBA00023136"/>
    </source>
</evidence>
<reference evidence="22" key="1">
    <citation type="journal article" date="2013" name="BMC Microbiol.">
        <title>Taxonomy and evolution of bacteriochlorophyll a-containing members of the OM60/NOR5 clade of marine gammaproteobacteria: description of Luminiphilus syltensis gen. nov., sp. nov., reclassification of Haliea rubra as Pseudohaliea rubra gen. nov., comb. nov., and emendation of Chromatocurvus halotolerans.</title>
        <authorList>
            <person name="Spring S."/>
            <person name="Riedel T."/>
            <person name="Sproer C."/>
            <person name="Yan S."/>
            <person name="Harder J."/>
            <person name="Fuchs B.M."/>
        </authorList>
    </citation>
    <scope>NUCLEOTIDE SEQUENCE [LARGE SCALE GENOMIC DNA]</scope>
    <source>
        <strain evidence="22">NOR51-B</strain>
    </source>
</reference>
<dbReference type="NCBIfam" id="TIGR01115">
    <property type="entry name" value="pufM"/>
    <property type="match status" value="1"/>
</dbReference>
<evidence type="ECO:0000256" key="10">
    <source>
        <dbReference type="ARBA" id="ARBA00022723"/>
    </source>
</evidence>
<dbReference type="HOGENOM" id="CLU_078782_0_0_6"/>
<keyword evidence="22" id="KW-1185">Reference proteome</keyword>
<evidence type="ECO:0000256" key="11">
    <source>
        <dbReference type="ARBA" id="ARBA00022842"/>
    </source>
</evidence>
<dbReference type="GO" id="GO:0042314">
    <property type="term" value="F:bacteriochlorophyll binding"/>
    <property type="evidence" value="ECO:0007669"/>
    <property type="project" value="UniProtKB-KW"/>
</dbReference>
<feature type="transmembrane region" description="Helical" evidence="20">
    <location>
        <begin position="51"/>
        <end position="73"/>
    </location>
</feature>
<dbReference type="GO" id="GO:0009772">
    <property type="term" value="P:photosynthetic electron transport in photosystem II"/>
    <property type="evidence" value="ECO:0007669"/>
    <property type="project" value="InterPro"/>
</dbReference>
<keyword evidence="9 20" id="KW-0812">Transmembrane</keyword>
<dbReference type="EMBL" id="DS999411">
    <property type="protein sequence ID" value="EED34953.1"/>
    <property type="molecule type" value="Genomic_DNA"/>
</dbReference>
<evidence type="ECO:0000256" key="6">
    <source>
        <dbReference type="ARBA" id="ARBA00022469"/>
    </source>
</evidence>
<gene>
    <name evidence="21" type="primary">pufM</name>
    <name evidence="21" type="ORF">NOR51B_893</name>
</gene>
<dbReference type="InterPro" id="IPR005781">
    <property type="entry name" value="Photo_RC_M"/>
</dbReference>
<evidence type="ECO:0000256" key="14">
    <source>
        <dbReference type="ARBA" id="ARBA00022989"/>
    </source>
</evidence>
<evidence type="ECO:0000256" key="3">
    <source>
        <dbReference type="ARBA" id="ARBA00008204"/>
    </source>
</evidence>
<evidence type="ECO:0000256" key="7">
    <source>
        <dbReference type="ARBA" id="ARBA00022494"/>
    </source>
</evidence>
<keyword evidence="7 20" id="KW-0148">Chlorophyll</keyword>
<evidence type="ECO:0000256" key="20">
    <source>
        <dbReference type="RuleBase" id="RU364137"/>
    </source>
</evidence>
<dbReference type="GO" id="GO:0046872">
    <property type="term" value="F:metal ion binding"/>
    <property type="evidence" value="ECO:0007669"/>
    <property type="project" value="UniProtKB-KW"/>
</dbReference>
<feature type="transmembrane region" description="Helical" evidence="20">
    <location>
        <begin position="201"/>
        <end position="225"/>
    </location>
</feature>
<keyword evidence="13 20" id="KW-0249">Electron transport</keyword>
<name>B8KT27_9GAMM</name>
<keyword evidence="16 20" id="KW-0408">Iron</keyword>
<dbReference type="Proteomes" id="UP000004699">
    <property type="component" value="Unassembled WGS sequence"/>
</dbReference>
<dbReference type="PROSITE" id="PS00244">
    <property type="entry name" value="REACTION_CENTER"/>
    <property type="match status" value="1"/>
</dbReference>
<comment type="subunit">
    <text evidence="20">Reaction center is composed of four bacteriochlorophylls, two bacteriopheophytins, two ubiquinones, one iron, and highly hydrophobic polypeptide chains.</text>
</comment>
<dbReference type="RefSeq" id="WP_009019700.1">
    <property type="nucleotide sequence ID" value="NZ_DS999411.1"/>
</dbReference>
<dbReference type="OrthoDB" id="8555181at2"/>
<keyword evidence="6 20" id="KW-0674">Reaction center</keyword>
<sequence length="324" mass="36223">MAEYQNIFTQVQVDAPYYPGVSLGKDNSNRVGKDTHSYWLGKLGDAQIGPIYLGPTGVLSLLFGFLAFEIIGLNMWASVNWDPIEFIRQLPWLALEPPPPEYGLSIPPLHDGGWWLMAGFFLTASILLWWWRTFQRSRALGMGNHLAWAFAGAIWLYLVLGFIRPVLMGSWSEAVPFGIFPHLDWTAAFSLRYGNLFYNPFHMLSIAFLYGSTLLFAMHAGTILATSRFGGDREIDQITDRGTASERAALFWRWTMGFNASMESIHRWAWWFAVLTVVTGGIGILLTGTVVDNWYLWGVKHGIAPAYPPLEATPVVSPLAAGGQ</sequence>
<dbReference type="AlphaFoldDB" id="B8KT27"/>
<comment type="similarity">
    <text evidence="3 19">Belongs to the reaction center PufL/M/PsbA/D family.</text>
</comment>
<evidence type="ECO:0000256" key="2">
    <source>
        <dbReference type="ARBA" id="ARBA00004127"/>
    </source>
</evidence>
<feature type="transmembrane region" description="Helical" evidence="20">
    <location>
        <begin position="146"/>
        <end position="167"/>
    </location>
</feature>
<dbReference type="STRING" id="565045.NOR51B_893"/>
<dbReference type="GO" id="GO:0042717">
    <property type="term" value="C:plasma membrane-derived chromatophore membrane"/>
    <property type="evidence" value="ECO:0007669"/>
    <property type="project" value="UniProtKB-SubCell"/>
</dbReference>
<protein>
    <recommendedName>
        <fullName evidence="4 20">Reaction center protein M chain</fullName>
    </recommendedName>
    <alternativeName>
        <fullName evidence="18 20">Photosynthetic reaction center M subunit</fullName>
    </alternativeName>
</protein>
<evidence type="ECO:0000256" key="4">
    <source>
        <dbReference type="ARBA" id="ARBA00018761"/>
    </source>
</evidence>
<dbReference type="InterPro" id="IPR000484">
    <property type="entry name" value="Photo_RC_L/M"/>
</dbReference>
<proteinExistence type="inferred from homology"/>
<keyword evidence="10 20" id="KW-0479">Metal-binding</keyword>
<evidence type="ECO:0000256" key="18">
    <source>
        <dbReference type="ARBA" id="ARBA00031893"/>
    </source>
</evidence>
<evidence type="ECO:0000313" key="21">
    <source>
        <dbReference type="EMBL" id="EED34953.1"/>
    </source>
</evidence>
<comment type="function">
    <text evidence="1 20">The reaction center is a membrane-bound complex that mediates the initial photochemical event in the electron transfer process of photosynthesis.</text>
</comment>
<dbReference type="InterPro" id="IPR055265">
    <property type="entry name" value="Photo_RC_L/M_CS"/>
</dbReference>
<feature type="transmembrane region" description="Helical" evidence="20">
    <location>
        <begin position="268"/>
        <end position="291"/>
    </location>
</feature>
<dbReference type="Pfam" id="PF00124">
    <property type="entry name" value="Photo_RC"/>
    <property type="match status" value="1"/>
</dbReference>
<evidence type="ECO:0000256" key="9">
    <source>
        <dbReference type="ARBA" id="ARBA00022692"/>
    </source>
</evidence>
<keyword evidence="11 20" id="KW-0460">Magnesium</keyword>
<dbReference type="eggNOG" id="ENOG502Z87P">
    <property type="taxonomic scope" value="Bacteria"/>
</dbReference>
<dbReference type="PRINTS" id="PR00256">
    <property type="entry name" value="REACTNCENTRE"/>
</dbReference>
<evidence type="ECO:0000256" key="19">
    <source>
        <dbReference type="RuleBase" id="RU004331"/>
    </source>
</evidence>
<keyword evidence="15 20" id="KW-0157">Chromophore</keyword>
<organism evidence="21 22">
    <name type="scientific">Luminiphilus syltensis NOR5-1B</name>
    <dbReference type="NCBI Taxonomy" id="565045"/>
    <lineage>
        <taxon>Bacteria</taxon>
        <taxon>Pseudomonadati</taxon>
        <taxon>Pseudomonadota</taxon>
        <taxon>Gammaproteobacteria</taxon>
        <taxon>Cellvibrionales</taxon>
        <taxon>Halieaceae</taxon>
        <taxon>Luminiphilus</taxon>
    </lineage>
</organism>
<evidence type="ECO:0000313" key="22">
    <source>
        <dbReference type="Proteomes" id="UP000004699"/>
    </source>
</evidence>
<evidence type="ECO:0000256" key="8">
    <source>
        <dbReference type="ARBA" id="ARBA00022531"/>
    </source>
</evidence>
<dbReference type="GO" id="GO:0012505">
    <property type="term" value="C:endomembrane system"/>
    <property type="evidence" value="ECO:0007669"/>
    <property type="project" value="UniProtKB-SubCell"/>
</dbReference>
<dbReference type="InterPro" id="IPR036854">
    <property type="entry name" value="Photo_II_D1/D2_sf"/>
</dbReference>
<evidence type="ECO:0000256" key="13">
    <source>
        <dbReference type="ARBA" id="ARBA00022982"/>
    </source>
</evidence>
<feature type="transmembrane region" description="Helical" evidence="20">
    <location>
        <begin position="114"/>
        <end position="134"/>
    </location>
</feature>
<keyword evidence="5 20" id="KW-0813">Transport</keyword>
<keyword evidence="17 20" id="KW-0472">Membrane</keyword>
<dbReference type="SUPFAM" id="SSF81483">
    <property type="entry name" value="Bacterial photosystem II reaction centre, L and M subunits"/>
    <property type="match status" value="1"/>
</dbReference>
<dbReference type="Gene3D" id="1.20.85.10">
    <property type="entry name" value="Photosystem II protein D1-like"/>
    <property type="match status" value="2"/>
</dbReference>
<keyword evidence="8 20" id="KW-0602">Photosynthesis</keyword>
<accession>B8KT27</accession>
<dbReference type="GO" id="GO:0030077">
    <property type="term" value="C:plasma membrane light-harvesting complex"/>
    <property type="evidence" value="ECO:0007669"/>
    <property type="project" value="InterPro"/>
</dbReference>
<keyword evidence="14 20" id="KW-1133">Transmembrane helix</keyword>
<evidence type="ECO:0000256" key="16">
    <source>
        <dbReference type="ARBA" id="ARBA00023004"/>
    </source>
</evidence>
<evidence type="ECO:0000256" key="12">
    <source>
        <dbReference type="ARBA" id="ARBA00022956"/>
    </source>
</evidence>
<comment type="subcellular location">
    <subcellularLocation>
        <location evidence="20">Cellular chromatophore membrane</location>
        <topology evidence="20">Multi-pass membrane protein</topology>
    </subcellularLocation>
    <subcellularLocation>
        <location evidence="2">Endomembrane system</location>
        <topology evidence="2">Multi-pass membrane protein</topology>
    </subcellularLocation>
</comment>
<evidence type="ECO:0000256" key="1">
    <source>
        <dbReference type="ARBA" id="ARBA00002611"/>
    </source>
</evidence>